<protein>
    <submittedName>
        <fullName evidence="2">PepSY-associated TM helix domain-containing protein</fullName>
    </submittedName>
</protein>
<name>A0ABW7FT44_9BURK</name>
<feature type="transmembrane region" description="Helical" evidence="1">
    <location>
        <begin position="159"/>
        <end position="182"/>
    </location>
</feature>
<gene>
    <name evidence="2" type="ORF">ACG0Z6_04295</name>
</gene>
<dbReference type="Proteomes" id="UP001606099">
    <property type="component" value="Unassembled WGS sequence"/>
</dbReference>
<feature type="transmembrane region" description="Helical" evidence="1">
    <location>
        <begin position="18"/>
        <end position="41"/>
    </location>
</feature>
<accession>A0ABW7FT44</accession>
<reference evidence="2 3" key="1">
    <citation type="submission" date="2024-08" db="EMBL/GenBank/DDBJ databases">
        <authorList>
            <person name="Lu H."/>
        </authorList>
    </citation>
    <scope>NUCLEOTIDE SEQUENCE [LARGE SCALE GENOMIC DNA]</scope>
    <source>
        <strain evidence="2 3">BYS180W</strain>
    </source>
</reference>
<evidence type="ECO:0000313" key="3">
    <source>
        <dbReference type="Proteomes" id="UP001606099"/>
    </source>
</evidence>
<dbReference type="PANTHER" id="PTHR40115:SF1">
    <property type="entry name" value="INNER MEMBRANE PROTEIN WITH PEPSY TM HELIX"/>
    <property type="match status" value="1"/>
</dbReference>
<proteinExistence type="predicted"/>
<dbReference type="RefSeq" id="WP_394458867.1">
    <property type="nucleotide sequence ID" value="NZ_JBIGHZ010000002.1"/>
</dbReference>
<keyword evidence="1" id="KW-0472">Membrane</keyword>
<keyword evidence="1" id="KW-1133">Transmembrane helix</keyword>
<sequence>MSERRAQPASTWLKTLHLWHWVSAALSLVGMLLFSLTGITLNHASAIESKARLTQVQLQLPEPLLQSLRQNAEAAAAAAQTPQPLPPALRQWLSTQLPRPVPPHAAEWSADEVYVAMPRPGGDAWLRIALERGELEFEDSDRGWIAYFNDLHKGRHAGAVWQAVIDVLALACVLFTVTGLLILKAHAVVRPSTWPLVGAGLVLPALVALLLIH</sequence>
<dbReference type="EMBL" id="JBIGHZ010000002">
    <property type="protein sequence ID" value="MFG6447463.1"/>
    <property type="molecule type" value="Genomic_DNA"/>
</dbReference>
<keyword evidence="1" id="KW-0812">Transmembrane</keyword>
<evidence type="ECO:0000256" key="1">
    <source>
        <dbReference type="SAM" id="Phobius"/>
    </source>
</evidence>
<dbReference type="InterPro" id="IPR032307">
    <property type="entry name" value="PepSY_TM-like_2"/>
</dbReference>
<dbReference type="Pfam" id="PF16357">
    <property type="entry name" value="PepSY_TM_like_2"/>
    <property type="match status" value="1"/>
</dbReference>
<feature type="transmembrane region" description="Helical" evidence="1">
    <location>
        <begin position="194"/>
        <end position="212"/>
    </location>
</feature>
<keyword evidence="3" id="KW-1185">Reference proteome</keyword>
<comment type="caution">
    <text evidence="2">The sequence shown here is derived from an EMBL/GenBank/DDBJ whole genome shotgun (WGS) entry which is preliminary data.</text>
</comment>
<evidence type="ECO:0000313" key="2">
    <source>
        <dbReference type="EMBL" id="MFG6447463.1"/>
    </source>
</evidence>
<organism evidence="2 3">
    <name type="scientific">Roseateles rivi</name>
    <dbReference type="NCBI Taxonomy" id="3299028"/>
    <lineage>
        <taxon>Bacteria</taxon>
        <taxon>Pseudomonadati</taxon>
        <taxon>Pseudomonadota</taxon>
        <taxon>Betaproteobacteria</taxon>
        <taxon>Burkholderiales</taxon>
        <taxon>Sphaerotilaceae</taxon>
        <taxon>Roseateles</taxon>
    </lineage>
</organism>
<dbReference type="PANTHER" id="PTHR40115">
    <property type="entry name" value="INNER MEMBRANE PROTEIN WITH PEPSY TM HELIX"/>
    <property type="match status" value="1"/>
</dbReference>